<dbReference type="EMBL" id="JAUZVY010000007">
    <property type="protein sequence ID" value="MDP4530380.1"/>
    <property type="molecule type" value="Genomic_DNA"/>
</dbReference>
<comment type="caution">
    <text evidence="3">The sequence shown here is derived from an EMBL/GenBank/DDBJ whole genome shotgun (WGS) entry which is preliminary data.</text>
</comment>
<organism evidence="3 4">
    <name type="scientific">Alkalimonas delamerensis</name>
    <dbReference type="NCBI Taxonomy" id="265981"/>
    <lineage>
        <taxon>Bacteria</taxon>
        <taxon>Pseudomonadati</taxon>
        <taxon>Pseudomonadota</taxon>
        <taxon>Gammaproteobacteria</taxon>
        <taxon>Alkalimonas</taxon>
    </lineage>
</organism>
<feature type="domain" description="Response regulatory" evidence="2">
    <location>
        <begin position="2"/>
        <end position="135"/>
    </location>
</feature>
<dbReference type="Gene3D" id="3.40.50.2300">
    <property type="match status" value="1"/>
</dbReference>
<dbReference type="PROSITE" id="PS50110">
    <property type="entry name" value="RESPONSE_REGULATORY"/>
    <property type="match status" value="1"/>
</dbReference>
<dbReference type="SUPFAM" id="SSF56112">
    <property type="entry name" value="Protein kinase-like (PK-like)"/>
    <property type="match status" value="1"/>
</dbReference>
<dbReference type="InterPro" id="IPR001789">
    <property type="entry name" value="Sig_transdc_resp-reg_receiver"/>
</dbReference>
<dbReference type="InterPro" id="IPR011009">
    <property type="entry name" value="Kinase-like_dom_sf"/>
</dbReference>
<dbReference type="RefSeq" id="WP_305946391.1">
    <property type="nucleotide sequence ID" value="NZ_JAUZVY010000007.1"/>
</dbReference>
<proteinExistence type="predicted"/>
<dbReference type="Gene3D" id="1.10.510.10">
    <property type="entry name" value="Transferase(Phosphotransferase) domain 1"/>
    <property type="match status" value="1"/>
</dbReference>
<dbReference type="CDD" id="cd00156">
    <property type="entry name" value="REC"/>
    <property type="match status" value="1"/>
</dbReference>
<keyword evidence="1" id="KW-0597">Phosphoprotein</keyword>
<feature type="modified residue" description="4-aspartylphosphate" evidence="1">
    <location>
        <position position="53"/>
    </location>
</feature>
<keyword evidence="4" id="KW-1185">Reference proteome</keyword>
<name>A0ABT9GUA7_9GAMM</name>
<evidence type="ECO:0000313" key="3">
    <source>
        <dbReference type="EMBL" id="MDP4530380.1"/>
    </source>
</evidence>
<sequence>MNILQIEDEVEWFEETVKPLLLEIGAQNIYHADTYEGAIKYLSEKEIDYVVLDLAIPLNHDNPVPDVSNGINLASQIRVKYAGTPIMILTGQQTEEAVEQFVEDQDITTFWDGKRKSLVKVRPKRKVNEAIDLLAEAVRELGAIDAIEIEEVGCALNLLEKRVIRIFCKENSAIAARVKTLNDGLSSAKVLQVSLINPQGEEFPWTSLVKIDKKQNIDKESSNFTSYVNKLPVASYPNVLSEYVAGCADTKGICYRFATHYDLNYFSYLTSNEDDTLAILKKLREILNIWSKNKDVKQTSIGDIRRLLCPDHKFVNLSKIRQRFDLDGFENKIISANFSIQHSDLHGLNILVSEDLNPILIDYGDIKVAPSVLDIVTLELSQYFHPHLRERKTPEIELFENWYNYDKFLELNKLPRVAQFLREWKTNNSFMERDYIATVYSYALRQLTYEGTNVEIATKLIEMSITTYK</sequence>
<evidence type="ECO:0000259" key="2">
    <source>
        <dbReference type="PROSITE" id="PS50110"/>
    </source>
</evidence>
<dbReference type="SUPFAM" id="SSF52172">
    <property type="entry name" value="CheY-like"/>
    <property type="match status" value="1"/>
</dbReference>
<reference evidence="3 4" key="1">
    <citation type="submission" date="2023-08" db="EMBL/GenBank/DDBJ databases">
        <authorList>
            <person name="Joshi A."/>
            <person name="Thite S."/>
        </authorList>
    </citation>
    <scope>NUCLEOTIDE SEQUENCE [LARGE SCALE GENOMIC DNA]</scope>
    <source>
        <strain evidence="3 4">1E1</strain>
    </source>
</reference>
<dbReference type="InterPro" id="IPR011006">
    <property type="entry name" value="CheY-like_superfamily"/>
</dbReference>
<dbReference type="Proteomes" id="UP001236258">
    <property type="component" value="Unassembled WGS sequence"/>
</dbReference>
<gene>
    <name evidence="3" type="ORF">Q3O59_15220</name>
</gene>
<dbReference type="Pfam" id="PF00072">
    <property type="entry name" value="Response_reg"/>
    <property type="match status" value="1"/>
</dbReference>
<evidence type="ECO:0000256" key="1">
    <source>
        <dbReference type="PROSITE-ProRule" id="PRU00169"/>
    </source>
</evidence>
<evidence type="ECO:0000313" key="4">
    <source>
        <dbReference type="Proteomes" id="UP001236258"/>
    </source>
</evidence>
<accession>A0ABT9GUA7</accession>
<protein>
    <submittedName>
        <fullName evidence="3">Response regulator</fullName>
    </submittedName>
</protein>